<evidence type="ECO:0000256" key="3">
    <source>
        <dbReference type="ARBA" id="ARBA00009677"/>
    </source>
</evidence>
<dbReference type="Proteomes" id="UP001195941">
    <property type="component" value="Unassembled WGS sequence"/>
</dbReference>
<dbReference type="InterPro" id="IPR053927">
    <property type="entry name" value="FlgK_helical"/>
</dbReference>
<evidence type="ECO:0000313" key="11">
    <source>
        <dbReference type="Proteomes" id="UP001195941"/>
    </source>
</evidence>
<keyword evidence="10" id="KW-0969">Cilium</keyword>
<dbReference type="NCBIfam" id="TIGR02492">
    <property type="entry name" value="flgK_ends"/>
    <property type="match status" value="1"/>
</dbReference>
<evidence type="ECO:0000256" key="4">
    <source>
        <dbReference type="ARBA" id="ARBA00016244"/>
    </source>
</evidence>
<name>A0ABS5HL97_9RHOB</name>
<evidence type="ECO:0000259" key="7">
    <source>
        <dbReference type="Pfam" id="PF00460"/>
    </source>
</evidence>
<sequence>MSDFLNIAKSGMVASRVALTTTSENVANANTEGYSRREVITSEVSGSAGNPLFSAINGNGVMIEDVRRAFDALVAGEVRRTVSALSSSETMVPALEQLENRMLPEAGGIKETLADFFDAVEGLAGTPDDNGLRSVLLNTGESFAGAVADMADNINDLATYLQGQGEQVVDRVNGILKELHRLQEQIGVSTVPGANNSVMDRRDQLLTDLSKLVEVQVEYGEMGTATVTLGNVPGGPTLLDANGPARVSMNSGLALVVRPATAASAPDETQTRAATGGRLHGLASALGAVTATLDDLNDWAVALTEEMNAVHMASRDENGDPGTRLFSLNGWEAEPAPANRGTSIVSTTEVLGETPPDGDIKLVRDEAAGLWQAFDETGALLGSGTNQVVLPGVVIDLNGPPAEGDVINLRATHGQAQNMRFLLQDAGQIATGGGMTVVASAANAGDAELTVASADIGSTGLPLMSDILPGDGSSTTLISDGVVGVIPASASELTLASLSTGGTPSDIMIFTREGTQIAGPALTAAEAAALMTTANGFASGAIYDGTLSGQADNYLGTQLSTDGSSADAQWLRLTDLPYEDLIVVAGPGDLEIGGNITAGDGTEPDDRSVRLEVIDAATGEVELTDQATGHRLGGGILDADGNVEIAGFSLTLSGGTIQNGDLYDVGATTSGSGDARGLNALVALRIRDTETGIGGYDAKFTELRTEVGGMLAAVQTKEEVDRARYESAEIAQSAASGVDLDSEAANLMKYQQAYQANARVMSVARDIFSTLINSL</sequence>
<organism evidence="10 11">
    <name type="scientific">Thalassovita aquimarina</name>
    <dbReference type="NCBI Taxonomy" id="2785917"/>
    <lineage>
        <taxon>Bacteria</taxon>
        <taxon>Pseudomonadati</taxon>
        <taxon>Pseudomonadota</taxon>
        <taxon>Alphaproteobacteria</taxon>
        <taxon>Rhodobacterales</taxon>
        <taxon>Roseobacteraceae</taxon>
        <taxon>Thalassovita</taxon>
    </lineage>
</organism>
<keyword evidence="10" id="KW-0282">Flagellum</keyword>
<keyword evidence="6" id="KW-0975">Bacterial flagellum</keyword>
<reference evidence="10 11" key="1">
    <citation type="journal article" date="2021" name="Arch. Microbiol.">
        <title>Thalassobius aquimarinus sp. nov., isolated from the Sea of Japan seashore.</title>
        <authorList>
            <person name="Kurilenko V.V."/>
            <person name="Romanenko L.A."/>
            <person name="Chernysheva N.Y."/>
            <person name="Velansky P.V."/>
            <person name="Tekutyeva L.A."/>
            <person name="Isaeva M.P."/>
            <person name="Mikhailov V.V."/>
        </authorList>
    </citation>
    <scope>NUCLEOTIDE SEQUENCE [LARGE SCALE GENOMIC DNA]</scope>
    <source>
        <strain evidence="10 11">KMM 8518</strain>
    </source>
</reference>
<proteinExistence type="inferred from homology"/>
<dbReference type="PROSITE" id="PS00588">
    <property type="entry name" value="FLAGELLA_BB_ROD"/>
    <property type="match status" value="1"/>
</dbReference>
<keyword evidence="10" id="KW-0966">Cell projection</keyword>
<evidence type="ECO:0000256" key="1">
    <source>
        <dbReference type="ARBA" id="ARBA00004117"/>
    </source>
</evidence>
<evidence type="ECO:0000313" key="10">
    <source>
        <dbReference type="EMBL" id="MBR9649657.1"/>
    </source>
</evidence>
<evidence type="ECO:0000259" key="8">
    <source>
        <dbReference type="Pfam" id="PF06429"/>
    </source>
</evidence>
<dbReference type="InterPro" id="IPR002371">
    <property type="entry name" value="FlgK"/>
</dbReference>
<comment type="caution">
    <text evidence="10">The sequence shown here is derived from an EMBL/GenBank/DDBJ whole genome shotgun (WGS) entry which is preliminary data.</text>
</comment>
<dbReference type="PANTHER" id="PTHR30033">
    <property type="entry name" value="FLAGELLAR HOOK-ASSOCIATED PROTEIN 1"/>
    <property type="match status" value="1"/>
</dbReference>
<feature type="domain" description="Flagellar basal body rod protein N-terminal" evidence="7">
    <location>
        <begin position="5"/>
        <end position="34"/>
    </location>
</feature>
<evidence type="ECO:0000256" key="6">
    <source>
        <dbReference type="ARBA" id="ARBA00023143"/>
    </source>
</evidence>
<keyword evidence="11" id="KW-1185">Reference proteome</keyword>
<dbReference type="InterPro" id="IPR001444">
    <property type="entry name" value="Flag_bb_rod_N"/>
</dbReference>
<dbReference type="PANTHER" id="PTHR30033:SF2">
    <property type="entry name" value="FLAGELLAR HOOK PROTEIN"/>
    <property type="match status" value="1"/>
</dbReference>
<dbReference type="InterPro" id="IPR019776">
    <property type="entry name" value="Flagellar_basal_body_rod_CS"/>
</dbReference>
<evidence type="ECO:0000259" key="9">
    <source>
        <dbReference type="Pfam" id="PF22638"/>
    </source>
</evidence>
<comment type="subcellular location">
    <subcellularLocation>
        <location evidence="1">Bacterial flagellum basal body</location>
    </subcellularLocation>
    <subcellularLocation>
        <location evidence="2">Secreted</location>
    </subcellularLocation>
</comment>
<feature type="domain" description="Flagellar hook-associated protein FlgK helical" evidence="9">
    <location>
        <begin position="95"/>
        <end position="326"/>
    </location>
</feature>
<accession>A0ABS5HL97</accession>
<evidence type="ECO:0000256" key="5">
    <source>
        <dbReference type="ARBA" id="ARBA00022525"/>
    </source>
</evidence>
<comment type="similarity">
    <text evidence="3">Belongs to the flagella basal body rod proteins family.</text>
</comment>
<gene>
    <name evidence="10" type="primary">flgK</name>
    <name evidence="10" type="ORF">IT775_00780</name>
</gene>
<dbReference type="EMBL" id="JADMKU010000001">
    <property type="protein sequence ID" value="MBR9649657.1"/>
    <property type="molecule type" value="Genomic_DNA"/>
</dbReference>
<dbReference type="Pfam" id="PF00460">
    <property type="entry name" value="Flg_bb_rod"/>
    <property type="match status" value="1"/>
</dbReference>
<dbReference type="RefSeq" id="WP_212699160.1">
    <property type="nucleotide sequence ID" value="NZ_JADMKU010000001.1"/>
</dbReference>
<feature type="domain" description="Flagellar basal-body/hook protein C-terminal" evidence="8">
    <location>
        <begin position="735"/>
        <end position="773"/>
    </location>
</feature>
<dbReference type="SUPFAM" id="SSF64518">
    <property type="entry name" value="Phase 1 flagellin"/>
    <property type="match status" value="2"/>
</dbReference>
<dbReference type="Pfam" id="PF22638">
    <property type="entry name" value="FlgK_D1"/>
    <property type="match status" value="1"/>
</dbReference>
<dbReference type="Pfam" id="PF06429">
    <property type="entry name" value="Flg_bbr_C"/>
    <property type="match status" value="1"/>
</dbReference>
<evidence type="ECO:0000256" key="2">
    <source>
        <dbReference type="ARBA" id="ARBA00004613"/>
    </source>
</evidence>
<protein>
    <recommendedName>
        <fullName evidence="4">Flagellar hook-associated protein 1</fullName>
    </recommendedName>
</protein>
<keyword evidence="5" id="KW-0964">Secreted</keyword>
<dbReference type="InterPro" id="IPR010930">
    <property type="entry name" value="Flg_bb/hook_C_dom"/>
</dbReference>